<dbReference type="InterPro" id="IPR010982">
    <property type="entry name" value="Lambda_DNA-bd_dom_sf"/>
</dbReference>
<dbReference type="Gene3D" id="1.10.260.40">
    <property type="entry name" value="lambda repressor-like DNA-binding domains"/>
    <property type="match status" value="1"/>
</dbReference>
<name>A0A3G7U9G1_9PSED</name>
<protein>
    <submittedName>
        <fullName evidence="2">Prophage repressor protein</fullName>
    </submittedName>
</protein>
<dbReference type="Pfam" id="PF00717">
    <property type="entry name" value="Peptidase_S24"/>
    <property type="match status" value="1"/>
</dbReference>
<dbReference type="SUPFAM" id="SSF47413">
    <property type="entry name" value="lambda repressor-like DNA-binding domains"/>
    <property type="match status" value="1"/>
</dbReference>
<dbReference type="InterPro" id="IPR036286">
    <property type="entry name" value="LexA/Signal_pep-like_sf"/>
</dbReference>
<dbReference type="AlphaFoldDB" id="A0A3G7U9G1"/>
<feature type="domain" description="HTH cro/C1-type" evidence="1">
    <location>
        <begin position="10"/>
        <end position="63"/>
    </location>
</feature>
<organism evidence="2 3">
    <name type="scientific">Pseudomonas synxantha</name>
    <dbReference type="NCBI Taxonomy" id="47883"/>
    <lineage>
        <taxon>Bacteria</taxon>
        <taxon>Pseudomonadati</taxon>
        <taxon>Pseudomonadota</taxon>
        <taxon>Gammaproteobacteria</taxon>
        <taxon>Pseudomonadales</taxon>
        <taxon>Pseudomonadaceae</taxon>
        <taxon>Pseudomonas</taxon>
    </lineage>
</organism>
<proteinExistence type="predicted"/>
<dbReference type="InterPro" id="IPR015927">
    <property type="entry name" value="Peptidase_S24_S26A/B/C"/>
</dbReference>
<dbReference type="EMBL" id="CP027754">
    <property type="protein sequence ID" value="AZE55923.1"/>
    <property type="molecule type" value="Genomic_DNA"/>
</dbReference>
<dbReference type="CDD" id="cd06529">
    <property type="entry name" value="S24_LexA-like"/>
    <property type="match status" value="1"/>
</dbReference>
<evidence type="ECO:0000259" key="1">
    <source>
        <dbReference type="PROSITE" id="PS50943"/>
    </source>
</evidence>
<dbReference type="PANTHER" id="PTHR33516">
    <property type="entry name" value="LEXA REPRESSOR"/>
    <property type="match status" value="1"/>
</dbReference>
<dbReference type="Proteomes" id="UP000268696">
    <property type="component" value="Chromosome"/>
</dbReference>
<dbReference type="PROSITE" id="PS50943">
    <property type="entry name" value="HTH_CROC1"/>
    <property type="match status" value="1"/>
</dbReference>
<reference evidence="2 3" key="1">
    <citation type="submission" date="2018-03" db="EMBL/GenBank/DDBJ databases">
        <title>Diversity of phytobeneficial traits revealed by whole-genome analysis of worldwide-isolated phenazine-producing Pseudomonas spp.</title>
        <authorList>
            <person name="Biessy A."/>
            <person name="Novinscak A."/>
            <person name="Blom J."/>
            <person name="Leger G."/>
            <person name="Thomashow L.S."/>
            <person name="Cazorla F.M."/>
            <person name="Josic D."/>
            <person name="Filion M."/>
        </authorList>
    </citation>
    <scope>NUCLEOTIDE SEQUENCE [LARGE SCALE GENOMIC DNA]</scope>
    <source>
        <strain evidence="2 3">30B</strain>
    </source>
</reference>
<dbReference type="GO" id="GO:0003677">
    <property type="term" value="F:DNA binding"/>
    <property type="evidence" value="ECO:0007669"/>
    <property type="project" value="InterPro"/>
</dbReference>
<gene>
    <name evidence="2" type="ORF">C4K03_3770</name>
</gene>
<accession>A0A3G7U9G1</accession>
<dbReference type="InterPro" id="IPR039418">
    <property type="entry name" value="LexA-like"/>
</dbReference>
<dbReference type="SUPFAM" id="SSF51306">
    <property type="entry name" value="LexA/Signal peptidase"/>
    <property type="match status" value="1"/>
</dbReference>
<dbReference type="RefSeq" id="WP_124380165.1">
    <property type="nucleotide sequence ID" value="NZ_CP027754.1"/>
</dbReference>
<evidence type="ECO:0000313" key="2">
    <source>
        <dbReference type="EMBL" id="AZE55923.1"/>
    </source>
</evidence>
<dbReference type="SMART" id="SM00530">
    <property type="entry name" value="HTH_XRE"/>
    <property type="match status" value="1"/>
</dbReference>
<dbReference type="CDD" id="cd00093">
    <property type="entry name" value="HTH_XRE"/>
    <property type="match status" value="1"/>
</dbReference>
<dbReference type="Gene3D" id="2.10.109.10">
    <property type="entry name" value="Umud Fragment, subunit A"/>
    <property type="match status" value="1"/>
</dbReference>
<dbReference type="InterPro" id="IPR001387">
    <property type="entry name" value="Cro/C1-type_HTH"/>
</dbReference>
<sequence length="222" mass="24206">MCMSTLAERVKAAREHAGLKQAPLAKMVGVEQPVISQLERGKNLQSAHLPKIAHATGVSAIWLSDEIGPMIIDPKEESNVSMAEQSAHSYRYPVISWVSAGSWAEAVEPYPVGISDRYEFSEYNSKGPAFWLEVKGDSMTSPVGTSIAQGSLILVDTEVEAAPGKLVVAKLPDSNEATFKKLVSDGGRLYLKPLNPAYRTEVFDENCRIVGVVVQATQKFHY</sequence>
<evidence type="ECO:0000313" key="3">
    <source>
        <dbReference type="Proteomes" id="UP000268696"/>
    </source>
</evidence>
<dbReference type="InterPro" id="IPR050077">
    <property type="entry name" value="LexA_repressor"/>
</dbReference>
<dbReference type="PANTHER" id="PTHR33516:SF2">
    <property type="entry name" value="LEXA REPRESSOR-RELATED"/>
    <property type="match status" value="1"/>
</dbReference>
<dbReference type="Pfam" id="PF01381">
    <property type="entry name" value="HTH_3"/>
    <property type="match status" value="1"/>
</dbReference>